<organism evidence="14 15">
    <name type="scientific">Kribbella voronezhensis</name>
    <dbReference type="NCBI Taxonomy" id="2512212"/>
    <lineage>
        <taxon>Bacteria</taxon>
        <taxon>Bacillati</taxon>
        <taxon>Actinomycetota</taxon>
        <taxon>Actinomycetes</taxon>
        <taxon>Propionibacteriales</taxon>
        <taxon>Kribbellaceae</taxon>
        <taxon>Kribbella</taxon>
    </lineage>
</organism>
<dbReference type="RefSeq" id="WP_238158623.1">
    <property type="nucleotide sequence ID" value="NZ_SOCE01000003.1"/>
</dbReference>
<dbReference type="GO" id="GO:0005267">
    <property type="term" value="F:potassium channel activity"/>
    <property type="evidence" value="ECO:0007669"/>
    <property type="project" value="UniProtKB-KW"/>
</dbReference>
<comment type="similarity">
    <text evidence="2">Belongs to the TMEM175 family.</text>
</comment>
<dbReference type="PANTHER" id="PTHR31462">
    <property type="entry name" value="ENDOSOMAL/LYSOSOMAL POTASSIUM CHANNEL TMEM175"/>
    <property type="match status" value="1"/>
</dbReference>
<feature type="transmembrane region" description="Helical" evidence="13">
    <location>
        <begin position="51"/>
        <end position="67"/>
    </location>
</feature>
<evidence type="ECO:0000256" key="6">
    <source>
        <dbReference type="ARBA" id="ARBA00022826"/>
    </source>
</evidence>
<feature type="transmembrane region" description="Helical" evidence="13">
    <location>
        <begin position="178"/>
        <end position="195"/>
    </location>
</feature>
<keyword evidence="3" id="KW-0813">Transport</keyword>
<dbReference type="Pfam" id="PF06736">
    <property type="entry name" value="TMEM175"/>
    <property type="match status" value="1"/>
</dbReference>
<keyword evidence="5 13" id="KW-0812">Transmembrane</keyword>
<comment type="caution">
    <text evidence="14">The sequence shown here is derived from an EMBL/GenBank/DDBJ whole genome shotgun (WGS) entry which is preliminary data.</text>
</comment>
<comment type="subcellular location">
    <subcellularLocation>
        <location evidence="1">Membrane</location>
        <topology evidence="1">Multi-pass membrane protein</topology>
    </subcellularLocation>
</comment>
<evidence type="ECO:0000313" key="14">
    <source>
        <dbReference type="EMBL" id="TDU82211.1"/>
    </source>
</evidence>
<feature type="transmembrane region" description="Helical" evidence="13">
    <location>
        <begin position="7"/>
        <end position="31"/>
    </location>
</feature>
<accession>A0A4R7SSR7</accession>
<evidence type="ECO:0000256" key="2">
    <source>
        <dbReference type="ARBA" id="ARBA00006920"/>
    </source>
</evidence>
<evidence type="ECO:0000256" key="9">
    <source>
        <dbReference type="ARBA" id="ARBA00023065"/>
    </source>
</evidence>
<dbReference type="AlphaFoldDB" id="A0A4R7SSR7"/>
<evidence type="ECO:0000256" key="3">
    <source>
        <dbReference type="ARBA" id="ARBA00022448"/>
    </source>
</evidence>
<keyword evidence="8 13" id="KW-1133">Transmembrane helix</keyword>
<evidence type="ECO:0000256" key="4">
    <source>
        <dbReference type="ARBA" id="ARBA00022538"/>
    </source>
</evidence>
<dbReference type="PANTHER" id="PTHR31462:SF5">
    <property type="entry name" value="ENDOSOMAL_LYSOSOMAL PROTON CHANNEL TMEM175"/>
    <property type="match status" value="1"/>
</dbReference>
<proteinExistence type="inferred from homology"/>
<evidence type="ECO:0000256" key="7">
    <source>
        <dbReference type="ARBA" id="ARBA00022958"/>
    </source>
</evidence>
<name>A0A4R7SSR7_9ACTN</name>
<evidence type="ECO:0000256" key="5">
    <source>
        <dbReference type="ARBA" id="ARBA00022692"/>
    </source>
</evidence>
<gene>
    <name evidence="14" type="ORF">EV138_7099</name>
</gene>
<reference evidence="14 15" key="1">
    <citation type="submission" date="2019-03" db="EMBL/GenBank/DDBJ databases">
        <title>Genomic Encyclopedia of Type Strains, Phase III (KMG-III): the genomes of soil and plant-associated and newly described type strains.</title>
        <authorList>
            <person name="Whitman W."/>
        </authorList>
    </citation>
    <scope>NUCLEOTIDE SEQUENCE [LARGE SCALE GENOMIC DNA]</scope>
    <source>
        <strain evidence="14 15">VKM Ac-2575</strain>
    </source>
</reference>
<dbReference type="EMBL" id="SOCE01000003">
    <property type="protein sequence ID" value="TDU82211.1"/>
    <property type="molecule type" value="Genomic_DNA"/>
</dbReference>
<sequence>MTRDPDRLVLFTDAVVAIAVTLLILPLVEAVTEAAQADETAWAMVHDQKDAIYSFLLSFVVIARFWLTHHRVFEHVKAYNRLLVQLNLLWLLCIVILPFPTEIMGHFQSSRFTAGFYVGTLAVLSFCQTGLTLLIHGHRELEVDENPVTGREVVGSITFSVFSLIAFLLAALVPGVNFYSLFALFVAAPAARLAYRLRERRVSAG</sequence>
<dbReference type="GO" id="GO:0016020">
    <property type="term" value="C:membrane"/>
    <property type="evidence" value="ECO:0007669"/>
    <property type="project" value="UniProtKB-SubCell"/>
</dbReference>
<dbReference type="GO" id="GO:0015252">
    <property type="term" value="F:proton channel activity"/>
    <property type="evidence" value="ECO:0007669"/>
    <property type="project" value="InterPro"/>
</dbReference>
<evidence type="ECO:0000256" key="1">
    <source>
        <dbReference type="ARBA" id="ARBA00004141"/>
    </source>
</evidence>
<protein>
    <submittedName>
        <fullName evidence="14">Putative membrane protein</fullName>
    </submittedName>
</protein>
<evidence type="ECO:0000256" key="13">
    <source>
        <dbReference type="SAM" id="Phobius"/>
    </source>
</evidence>
<dbReference type="InterPro" id="IPR010617">
    <property type="entry name" value="TMEM175-like"/>
</dbReference>
<keyword evidence="10 13" id="KW-0472">Membrane</keyword>
<evidence type="ECO:0000256" key="11">
    <source>
        <dbReference type="ARBA" id="ARBA00023303"/>
    </source>
</evidence>
<feature type="transmembrane region" description="Helical" evidence="13">
    <location>
        <begin position="79"/>
        <end position="100"/>
    </location>
</feature>
<feature type="transmembrane region" description="Helical" evidence="13">
    <location>
        <begin position="112"/>
        <end position="133"/>
    </location>
</feature>
<evidence type="ECO:0000256" key="8">
    <source>
        <dbReference type="ARBA" id="ARBA00022989"/>
    </source>
</evidence>
<keyword evidence="4" id="KW-0633">Potassium transport</keyword>
<feature type="transmembrane region" description="Helical" evidence="13">
    <location>
        <begin position="153"/>
        <end position="172"/>
    </location>
</feature>
<evidence type="ECO:0000256" key="12">
    <source>
        <dbReference type="ARBA" id="ARBA00034430"/>
    </source>
</evidence>
<keyword evidence="11" id="KW-0407">Ion channel</keyword>
<keyword evidence="7" id="KW-0630">Potassium</keyword>
<dbReference type="Proteomes" id="UP000295151">
    <property type="component" value="Unassembled WGS sequence"/>
</dbReference>
<evidence type="ECO:0000256" key="10">
    <source>
        <dbReference type="ARBA" id="ARBA00023136"/>
    </source>
</evidence>
<keyword evidence="9" id="KW-0406">Ion transport</keyword>
<keyword evidence="6" id="KW-0631">Potassium channel</keyword>
<evidence type="ECO:0000313" key="15">
    <source>
        <dbReference type="Proteomes" id="UP000295151"/>
    </source>
</evidence>
<comment type="catalytic activity">
    <reaction evidence="12">
        <text>K(+)(in) = K(+)(out)</text>
        <dbReference type="Rhea" id="RHEA:29463"/>
        <dbReference type="ChEBI" id="CHEBI:29103"/>
    </reaction>
</comment>
<keyword evidence="15" id="KW-1185">Reference proteome</keyword>